<reference evidence="2" key="1">
    <citation type="submission" date="2019-08" db="EMBL/GenBank/DDBJ databases">
        <title>The improved chromosome-level genome for the pearl oyster Pinctada fucata martensii using PacBio sequencing and Hi-C.</title>
        <authorList>
            <person name="Zheng Z."/>
        </authorList>
    </citation>
    <scope>NUCLEOTIDE SEQUENCE</scope>
    <source>
        <strain evidence="2">ZZ-2019</strain>
        <tissue evidence="2">Adductor muscle</tissue>
    </source>
</reference>
<sequence length="106" mass="11619">SMTSSLFCTLDNTSSGAVCQCLCNEQNITLEDRLVKIKKEMTVDTSELSSSKRKLTCAEDDRTSARQVGFVGSLLLCICGFLIISGDMFALASYICAKNSLFRSRQ</sequence>
<keyword evidence="1" id="KW-0812">Transmembrane</keyword>
<protein>
    <submittedName>
        <fullName evidence="2">Uncharacterized protein</fullName>
    </submittedName>
</protein>
<evidence type="ECO:0000313" key="3">
    <source>
        <dbReference type="Proteomes" id="UP001186944"/>
    </source>
</evidence>
<comment type="caution">
    <text evidence="2">The sequence shown here is derived from an EMBL/GenBank/DDBJ whole genome shotgun (WGS) entry which is preliminary data.</text>
</comment>
<proteinExistence type="predicted"/>
<accession>A0AA88YUF7</accession>
<name>A0AA88YUF7_PINIB</name>
<dbReference type="EMBL" id="VSWD01000003">
    <property type="protein sequence ID" value="KAK3105765.1"/>
    <property type="molecule type" value="Genomic_DNA"/>
</dbReference>
<dbReference type="Proteomes" id="UP001186944">
    <property type="component" value="Unassembled WGS sequence"/>
</dbReference>
<keyword evidence="1" id="KW-1133">Transmembrane helix</keyword>
<dbReference type="AlphaFoldDB" id="A0AA88YUF7"/>
<feature type="non-terminal residue" evidence="2">
    <location>
        <position position="1"/>
    </location>
</feature>
<feature type="transmembrane region" description="Helical" evidence="1">
    <location>
        <begin position="70"/>
        <end position="97"/>
    </location>
</feature>
<keyword evidence="3" id="KW-1185">Reference proteome</keyword>
<keyword evidence="1" id="KW-0472">Membrane</keyword>
<organism evidence="2 3">
    <name type="scientific">Pinctada imbricata</name>
    <name type="common">Atlantic pearl-oyster</name>
    <name type="synonym">Pinctada martensii</name>
    <dbReference type="NCBI Taxonomy" id="66713"/>
    <lineage>
        <taxon>Eukaryota</taxon>
        <taxon>Metazoa</taxon>
        <taxon>Spiralia</taxon>
        <taxon>Lophotrochozoa</taxon>
        <taxon>Mollusca</taxon>
        <taxon>Bivalvia</taxon>
        <taxon>Autobranchia</taxon>
        <taxon>Pteriomorphia</taxon>
        <taxon>Pterioida</taxon>
        <taxon>Pterioidea</taxon>
        <taxon>Pteriidae</taxon>
        <taxon>Pinctada</taxon>
    </lineage>
</organism>
<evidence type="ECO:0000256" key="1">
    <source>
        <dbReference type="SAM" id="Phobius"/>
    </source>
</evidence>
<evidence type="ECO:0000313" key="2">
    <source>
        <dbReference type="EMBL" id="KAK3105765.1"/>
    </source>
</evidence>
<gene>
    <name evidence="2" type="ORF">FSP39_005053</name>
</gene>